<feature type="transmembrane region" description="Helical" evidence="2">
    <location>
        <begin position="12"/>
        <end position="34"/>
    </location>
</feature>
<keyword evidence="2" id="KW-1133">Transmembrane helix</keyword>
<protein>
    <submittedName>
        <fullName evidence="3">Uncharacterized protein</fullName>
    </submittedName>
</protein>
<keyword evidence="4" id="KW-1185">Reference proteome</keyword>
<evidence type="ECO:0000313" key="4">
    <source>
        <dbReference type="Proteomes" id="UP000016927"/>
    </source>
</evidence>
<dbReference type="HOGENOM" id="CLU_1511037_0_0_1"/>
<accession>R0KRM9</accession>
<organism evidence="3 4">
    <name type="scientific">Nosema bombycis (strain CQ1 / CVCC 102059)</name>
    <name type="common">Microsporidian parasite</name>
    <name type="synonym">Pebrine of silkworm</name>
    <dbReference type="NCBI Taxonomy" id="578461"/>
    <lineage>
        <taxon>Eukaryota</taxon>
        <taxon>Fungi</taxon>
        <taxon>Fungi incertae sedis</taxon>
        <taxon>Microsporidia</taxon>
        <taxon>Nosematidae</taxon>
        <taxon>Nosema</taxon>
    </lineage>
</organism>
<feature type="compositionally biased region" description="Basic and acidic residues" evidence="1">
    <location>
        <begin position="61"/>
        <end position="78"/>
    </location>
</feature>
<feature type="region of interest" description="Disordered" evidence="1">
    <location>
        <begin position="56"/>
        <end position="78"/>
    </location>
</feature>
<name>R0KRM9_NOSB1</name>
<evidence type="ECO:0000256" key="2">
    <source>
        <dbReference type="SAM" id="Phobius"/>
    </source>
</evidence>
<evidence type="ECO:0000256" key="1">
    <source>
        <dbReference type="SAM" id="MobiDB-lite"/>
    </source>
</evidence>
<reference evidence="3 4" key="1">
    <citation type="journal article" date="2013" name="BMC Genomics">
        <title>Comparative genomics of parasitic silkworm microsporidia reveal an association between genome expansion and host adaptation.</title>
        <authorList>
            <person name="Pan G."/>
            <person name="Xu J."/>
            <person name="Li T."/>
            <person name="Xia Q."/>
            <person name="Liu S.L."/>
            <person name="Zhang G."/>
            <person name="Li S."/>
            <person name="Li C."/>
            <person name="Liu H."/>
            <person name="Yang L."/>
            <person name="Liu T."/>
            <person name="Zhang X."/>
            <person name="Wu Z."/>
            <person name="Fan W."/>
            <person name="Dang X."/>
            <person name="Xiang H."/>
            <person name="Tao M."/>
            <person name="Li Y."/>
            <person name="Hu J."/>
            <person name="Li Z."/>
            <person name="Lin L."/>
            <person name="Luo J."/>
            <person name="Geng L."/>
            <person name="Wang L."/>
            <person name="Long M."/>
            <person name="Wan Y."/>
            <person name="He N."/>
            <person name="Zhang Z."/>
            <person name="Lu C."/>
            <person name="Keeling P.J."/>
            <person name="Wang J."/>
            <person name="Xiang Z."/>
            <person name="Zhou Z."/>
        </authorList>
    </citation>
    <scope>NUCLEOTIDE SEQUENCE [LARGE SCALE GENOMIC DNA]</scope>
    <source>
        <strain evidence="4">CQ1 / CVCC 102059</strain>
    </source>
</reference>
<evidence type="ECO:0000313" key="3">
    <source>
        <dbReference type="EMBL" id="EOB13406.1"/>
    </source>
</evidence>
<keyword evidence="2" id="KW-0812">Transmembrane</keyword>
<dbReference type="Proteomes" id="UP000016927">
    <property type="component" value="Unassembled WGS sequence"/>
</dbReference>
<keyword evidence="2" id="KW-0472">Membrane</keyword>
<proteinExistence type="predicted"/>
<sequence length="203" mass="23045">MGIKLPMNHKTRYTVLILGFLVGVSIFAIVITMYKKNKFSKGDDFAKGGDNSVKIGDIGEGEIKEGSNKESKGKAKLINEKDLSRDSEVSSSNNASSDNSFHFSSEEIKNWDFEKLAKNLKIDDQTTRDKLFEELNKAELEERDDIVEEYEQNNEKNSSDSWAKKGFKAGKRMLIKIYNVLKKIINGASSLNMWVHRKVNELL</sequence>
<dbReference type="VEuPathDB" id="MicrosporidiaDB:NBO_76g0011"/>
<dbReference type="AlphaFoldDB" id="R0KRM9"/>
<gene>
    <name evidence="3" type="ORF">NBO_76g0011</name>
</gene>
<dbReference type="EMBL" id="KB908984">
    <property type="protein sequence ID" value="EOB13406.1"/>
    <property type="molecule type" value="Genomic_DNA"/>
</dbReference>